<dbReference type="InterPro" id="IPR036415">
    <property type="entry name" value="Lamin_tail_dom_sf"/>
</dbReference>
<dbReference type="Gene3D" id="2.60.120.200">
    <property type="match status" value="1"/>
</dbReference>
<reference evidence="3 4" key="1">
    <citation type="submission" date="2019-02" db="EMBL/GenBank/DDBJ databases">
        <title>Deep-cultivation of Planctomycetes and their phenomic and genomic characterization uncovers novel biology.</title>
        <authorList>
            <person name="Wiegand S."/>
            <person name="Jogler M."/>
            <person name="Boedeker C."/>
            <person name="Pinto D."/>
            <person name="Vollmers J."/>
            <person name="Rivas-Marin E."/>
            <person name="Kohn T."/>
            <person name="Peeters S.H."/>
            <person name="Heuer A."/>
            <person name="Rast P."/>
            <person name="Oberbeckmann S."/>
            <person name="Bunk B."/>
            <person name="Jeske O."/>
            <person name="Meyerdierks A."/>
            <person name="Storesund J.E."/>
            <person name="Kallscheuer N."/>
            <person name="Luecker S."/>
            <person name="Lage O.M."/>
            <person name="Pohl T."/>
            <person name="Merkel B.J."/>
            <person name="Hornburger P."/>
            <person name="Mueller R.-W."/>
            <person name="Bruemmer F."/>
            <person name="Labrenz M."/>
            <person name="Spormann A.M."/>
            <person name="Op den Camp H."/>
            <person name="Overmann J."/>
            <person name="Amann R."/>
            <person name="Jetten M.S.M."/>
            <person name="Mascher T."/>
            <person name="Medema M.H."/>
            <person name="Devos D.P."/>
            <person name="Kaster A.-K."/>
            <person name="Ovreas L."/>
            <person name="Rohde M."/>
            <person name="Galperin M.Y."/>
            <person name="Jogler C."/>
        </authorList>
    </citation>
    <scope>NUCLEOTIDE SEQUENCE [LARGE SCALE GENOMIC DNA]</scope>
    <source>
        <strain evidence="3 4">Pan181</strain>
    </source>
</reference>
<keyword evidence="4" id="KW-1185">Reference proteome</keyword>
<protein>
    <submittedName>
        <fullName evidence="3">CotH protein</fullName>
    </submittedName>
</protein>
<feature type="domain" description="LTD" evidence="2">
    <location>
        <begin position="32"/>
        <end position="144"/>
    </location>
</feature>
<dbReference type="Gene3D" id="2.60.40.10">
    <property type="entry name" value="Immunoglobulins"/>
    <property type="match status" value="1"/>
</dbReference>
<evidence type="ECO:0000256" key="1">
    <source>
        <dbReference type="SAM" id="MobiDB-lite"/>
    </source>
</evidence>
<dbReference type="Pfam" id="PF13385">
    <property type="entry name" value="Laminin_G_3"/>
    <property type="match status" value="1"/>
</dbReference>
<dbReference type="RefSeq" id="WP_145247287.1">
    <property type="nucleotide sequence ID" value="NZ_CP036278.1"/>
</dbReference>
<gene>
    <name evidence="3" type="ORF">Pan181_27630</name>
</gene>
<dbReference type="Pfam" id="PF00932">
    <property type="entry name" value="LTD"/>
    <property type="match status" value="2"/>
</dbReference>
<accession>A0A518AP97</accession>
<evidence type="ECO:0000313" key="4">
    <source>
        <dbReference type="Proteomes" id="UP000315750"/>
    </source>
</evidence>
<feature type="compositionally biased region" description="Low complexity" evidence="1">
    <location>
        <begin position="1492"/>
        <end position="1517"/>
    </location>
</feature>
<dbReference type="KEGG" id="amuc:Pan181_27630"/>
<feature type="domain" description="LTD" evidence="2">
    <location>
        <begin position="1223"/>
        <end position="1350"/>
    </location>
</feature>
<sequence>MAVFRKRHHNSRTKSHASRRNRGSRLRMEQLEDRRLLAVVINEIHYNSADNTSFEEFIELYNTSSEPVDLSGWEFTDGIDYTFAEGQTIAGNGYVVLAQDPATLLSEFGTVATGMYAGGLSNGGERVALSDSSGNLIDEVEYSTTFPWPISPDGEGMSMELVNPNLDNNLGSNWRPAFTEPLFASPDDGSTSDLVSGLVHRWSFSGNLEDSVGGDDATLVDPAGITEFVNGRLDVSRNSGQLSNQVPFESGAYVDLPNGIISDLGESATFEWWGTVTRNRTWAEIFSFGTSDGGEDSSSSASGQSYITLIPRADSGDLRLSHRNGTTSVETSIDWSQSPNTNTEYHFAVVWDGASDTQSLYVNGQLVGQSSTTLDLADLNDNNNWLGRSQWNDPLFDGYHNEFRIYNQALSSSALAESYEAGPNAVFAGPTINSFEANQSSIVSGETVVLTWNVTDATSLTITPDVGDVTNRSGTTVSPTETTTYVLIATNNEGTTSRAVTITVEPQRATPGAANATLADNAAPAIASIDTSGGDTSESIGVVTAEVSDPDGVASVELQYQIVLPGEYIPARLPVDVDALVANATLLPTANPEYFDLANWTTIVMVDDGTGEDAVAGDGIYTASIPAQAHRTLVRYRIEVSDTLGATAMAPYADDASLNFAYFVYDGIPDYVDNNNQLLADADALDSLPVYHLLTRAEDIAEANAWDSDDQIPQGTEARYTFNWGGTIVYNGKVYDNIQYRPRGANGRYYGEGKRSMRFRFNDGNWFEPLDQDGEPYPEQWKTLTTGKGFDNHSTLTYSLNEAITLQLSNMLGLPAIETHWFQFRVIDDSAEAPDQWNGDFWGINFALEDYDKRFLDAHDLEEGNLYKLNNQTQDAERQLDYQAPNAVSDGSDFNYVEYAMGRASDKIEYRVDLEKYFIYHALSEAVRHYDYWPTANKNMAYYFAPNYTAEKDYKGELWLLLWDTDASWGPTWNEGKDLVYDALFENFDPSYADSLIKPAYYNTLRELRDLIWQPDQLEGMINELVSNILPLEAADRARWQGAPDSAGNYDGLSGAGSVSLSNLVQDMLNFAFVGGNWPSGGTNSTGYVGPGGRAAYLDDQLVNSGEEALIPETPVITYVGDPGMAADELAFEATTFADPQGNNTFGAMEWRISQVTPVSAGLDTDLEFLDEWTASWTSGELTTYSSTIAPSSSAVTAGEIYRARVRYQDDTGRWSHWSDPVEFVAAEANGSTTLAITELHYHPNNSSLVDEDDQEFIEILNTGSTTIDLTGVQITDFASTPYVFSPGQMLAPGEYMVIARTPEVFEAVYGTNVNLALDGFGDRNLSNGGETISLLDASGNVIQSFTYSDDTPWPTTADGDGPSLEIIDPLGDANDPLNWRASRYDGGSPGVEALSIPGDYDLSGVVDQNDYLLWKSQIGSRVAIAGAGADGNRDGVVSLGDYTIWRDNLGAIAEVASIGSPEVAAVSSTTEPAAPPVVVEILEPEQEQELQAEPQEYLPTDPSPAPAADAQTTNSTTTTLPQVAQMQLPASSGSQARQVAIEQLFSNSDPTDPALLWAPRFARRHEVRQSSVDQSPRKLVATPAAVDSLDSQDLEIDWRWQLSTKRR</sequence>
<feature type="region of interest" description="Disordered" evidence="1">
    <location>
        <begin position="1487"/>
        <end position="1517"/>
    </location>
</feature>
<dbReference type="InterPro" id="IPR001322">
    <property type="entry name" value="Lamin_tail_dom"/>
</dbReference>
<dbReference type="Pfam" id="PF08757">
    <property type="entry name" value="CotH"/>
    <property type="match status" value="1"/>
</dbReference>
<dbReference type="SUPFAM" id="SSF49899">
    <property type="entry name" value="Concanavalin A-like lectins/glucanases"/>
    <property type="match status" value="1"/>
</dbReference>
<dbReference type="Gene3D" id="2.60.40.1260">
    <property type="entry name" value="Lamin Tail domain"/>
    <property type="match status" value="2"/>
</dbReference>
<dbReference type="NCBIfam" id="NF041940">
    <property type="entry name" value="choice_anch_X"/>
    <property type="match status" value="1"/>
</dbReference>
<dbReference type="EMBL" id="CP036278">
    <property type="protein sequence ID" value="QDU56553.1"/>
    <property type="molecule type" value="Genomic_DNA"/>
</dbReference>
<dbReference type="InterPro" id="IPR014867">
    <property type="entry name" value="Spore_coat_CotH_CotH2/3/7"/>
</dbReference>
<name>A0A518AP97_9BACT</name>
<proteinExistence type="predicted"/>
<dbReference type="PROSITE" id="PS51841">
    <property type="entry name" value="LTD"/>
    <property type="match status" value="2"/>
</dbReference>
<evidence type="ECO:0000259" key="2">
    <source>
        <dbReference type="PROSITE" id="PS51841"/>
    </source>
</evidence>
<evidence type="ECO:0000313" key="3">
    <source>
        <dbReference type="EMBL" id="QDU56553.1"/>
    </source>
</evidence>
<dbReference type="InterPro" id="IPR013783">
    <property type="entry name" value="Ig-like_fold"/>
</dbReference>
<feature type="region of interest" description="Disordered" evidence="1">
    <location>
        <begin position="1"/>
        <end position="25"/>
    </location>
</feature>
<dbReference type="SUPFAM" id="SSF74853">
    <property type="entry name" value="Lamin A/C globular tail domain"/>
    <property type="match status" value="2"/>
</dbReference>
<organism evidence="3 4">
    <name type="scientific">Aeoliella mucimassa</name>
    <dbReference type="NCBI Taxonomy" id="2527972"/>
    <lineage>
        <taxon>Bacteria</taxon>
        <taxon>Pseudomonadati</taxon>
        <taxon>Planctomycetota</taxon>
        <taxon>Planctomycetia</taxon>
        <taxon>Pirellulales</taxon>
        <taxon>Lacipirellulaceae</taxon>
        <taxon>Aeoliella</taxon>
    </lineage>
</organism>
<dbReference type="Proteomes" id="UP000315750">
    <property type="component" value="Chromosome"/>
</dbReference>
<dbReference type="InterPro" id="IPR013320">
    <property type="entry name" value="ConA-like_dom_sf"/>
</dbReference>
<dbReference type="OrthoDB" id="223816at2"/>